<organism evidence="2">
    <name type="scientific">Schistocephalus solidus</name>
    <name type="common">Tapeworm</name>
    <dbReference type="NCBI Taxonomy" id="70667"/>
    <lineage>
        <taxon>Eukaryota</taxon>
        <taxon>Metazoa</taxon>
        <taxon>Spiralia</taxon>
        <taxon>Lophotrochozoa</taxon>
        <taxon>Platyhelminthes</taxon>
        <taxon>Cestoda</taxon>
        <taxon>Eucestoda</taxon>
        <taxon>Diphyllobothriidea</taxon>
        <taxon>Diphyllobothriidae</taxon>
        <taxon>Schistocephalus</taxon>
    </lineage>
</organism>
<reference evidence="2" key="1">
    <citation type="submission" date="2016-01" db="EMBL/GenBank/DDBJ databases">
        <title>Reference transcriptome for the parasite Schistocephalus solidus: insights into the molecular evolution of parasitism.</title>
        <authorList>
            <person name="Hebert F.O."/>
            <person name="Grambauer S."/>
            <person name="Barber I."/>
            <person name="Landry C.R."/>
            <person name="Aubin-Horth N."/>
        </authorList>
    </citation>
    <scope>NUCLEOTIDE SEQUENCE</scope>
</reference>
<proteinExistence type="predicted"/>
<evidence type="ECO:0000256" key="1">
    <source>
        <dbReference type="SAM" id="Phobius"/>
    </source>
</evidence>
<evidence type="ECO:0000313" key="2">
    <source>
        <dbReference type="EMBL" id="JAP43338.1"/>
    </source>
</evidence>
<keyword evidence="1" id="KW-0812">Transmembrane</keyword>
<feature type="non-terminal residue" evidence="2">
    <location>
        <position position="122"/>
    </location>
</feature>
<dbReference type="EMBL" id="GEEE01019887">
    <property type="protein sequence ID" value="JAP43338.1"/>
    <property type="molecule type" value="Transcribed_RNA"/>
</dbReference>
<name>A0A0X3NUT2_SCHSO</name>
<feature type="transmembrane region" description="Helical" evidence="1">
    <location>
        <begin position="101"/>
        <end position="118"/>
    </location>
</feature>
<dbReference type="AlphaFoldDB" id="A0A0X3NUT2"/>
<keyword evidence="1" id="KW-1133">Transmembrane helix</keyword>
<sequence>MGCPLYKVFIGLSKRFPTFLQKPFAEIPASITVPRMLFAEQLLTGSMGLKIGMVADQNARRQLRSFRNVSTVVQIAQRSLLPKTWNHHRITPTMWTNIDKFIQRMYSFIYFFIINYFANFKK</sequence>
<protein>
    <submittedName>
        <fullName evidence="2">Uncharacterized protein</fullName>
    </submittedName>
</protein>
<gene>
    <name evidence="2" type="ORF">TR125077</name>
</gene>
<keyword evidence="1" id="KW-0472">Membrane</keyword>
<accession>A0A0X3NUT2</accession>